<comment type="subunit">
    <text evidence="2 10">Homodimer.</text>
</comment>
<dbReference type="Gene3D" id="3.90.950.10">
    <property type="match status" value="1"/>
</dbReference>
<evidence type="ECO:0000256" key="1">
    <source>
        <dbReference type="ARBA" id="ARBA00008023"/>
    </source>
</evidence>
<dbReference type="GO" id="GO:0035870">
    <property type="term" value="F:dITP diphosphatase activity"/>
    <property type="evidence" value="ECO:0007669"/>
    <property type="project" value="UniProtKB-UniRule"/>
</dbReference>
<dbReference type="GO" id="GO:0009146">
    <property type="term" value="P:purine nucleoside triphosphate catabolic process"/>
    <property type="evidence" value="ECO:0007669"/>
    <property type="project" value="UniProtKB-UniRule"/>
</dbReference>
<feature type="binding site" evidence="10">
    <location>
        <position position="68"/>
    </location>
    <ligand>
        <name>Mg(2+)</name>
        <dbReference type="ChEBI" id="CHEBI:18420"/>
    </ligand>
</feature>
<dbReference type="Proteomes" id="UP000238442">
    <property type="component" value="Chromosome"/>
</dbReference>
<evidence type="ECO:0000256" key="9">
    <source>
        <dbReference type="ARBA" id="ARBA00052017"/>
    </source>
</evidence>
<dbReference type="FunFam" id="3.90.950.10:FF:000001">
    <property type="entry name" value="dITP/XTP pyrophosphatase"/>
    <property type="match status" value="1"/>
</dbReference>
<dbReference type="RefSeq" id="WP_105217470.1">
    <property type="nucleotide sequence ID" value="NZ_CP027062.1"/>
</dbReference>
<dbReference type="HAMAP" id="MF_01405">
    <property type="entry name" value="Non_canon_purine_NTPase"/>
    <property type="match status" value="1"/>
</dbReference>
<evidence type="ECO:0000256" key="5">
    <source>
        <dbReference type="ARBA" id="ARBA00022801"/>
    </source>
</evidence>
<dbReference type="GO" id="GO:0036222">
    <property type="term" value="F:XTP diphosphatase activity"/>
    <property type="evidence" value="ECO:0007669"/>
    <property type="project" value="UniProtKB-UniRule"/>
</dbReference>
<feature type="active site" description="Proton acceptor" evidence="10">
    <location>
        <position position="68"/>
    </location>
</feature>
<feature type="binding site" evidence="10">
    <location>
        <position position="69"/>
    </location>
    <ligand>
        <name>substrate</name>
    </ligand>
</feature>
<evidence type="ECO:0000313" key="13">
    <source>
        <dbReference type="Proteomes" id="UP000238442"/>
    </source>
</evidence>
<proteinExistence type="inferred from homology"/>
<keyword evidence="4 10" id="KW-0547">Nucleotide-binding</keyword>
<evidence type="ECO:0000256" key="7">
    <source>
        <dbReference type="ARBA" id="ARBA00023080"/>
    </source>
</evidence>
<feature type="binding site" evidence="10">
    <location>
        <begin position="7"/>
        <end position="12"/>
    </location>
    <ligand>
        <name>substrate</name>
    </ligand>
</feature>
<evidence type="ECO:0000256" key="4">
    <source>
        <dbReference type="ARBA" id="ARBA00022741"/>
    </source>
</evidence>
<dbReference type="SUPFAM" id="SSF52972">
    <property type="entry name" value="ITPase-like"/>
    <property type="match status" value="1"/>
</dbReference>
<feature type="binding site" evidence="10">
    <location>
        <begin position="148"/>
        <end position="151"/>
    </location>
    <ligand>
        <name>substrate</name>
    </ligand>
</feature>
<comment type="caution">
    <text evidence="10">Lacks conserved residue(s) required for the propagation of feature annotation.</text>
</comment>
<dbReference type="GO" id="GO:0046872">
    <property type="term" value="F:metal ion binding"/>
    <property type="evidence" value="ECO:0007669"/>
    <property type="project" value="UniProtKB-KW"/>
</dbReference>
<feature type="binding site" evidence="10">
    <location>
        <position position="171"/>
    </location>
    <ligand>
        <name>substrate</name>
    </ligand>
</feature>
<dbReference type="PANTHER" id="PTHR11067">
    <property type="entry name" value="INOSINE TRIPHOSPHATE PYROPHOSPHATASE/HAM1 PROTEIN"/>
    <property type="match status" value="1"/>
</dbReference>
<dbReference type="InterPro" id="IPR029001">
    <property type="entry name" value="ITPase-like_fam"/>
</dbReference>
<evidence type="ECO:0000256" key="10">
    <source>
        <dbReference type="HAMAP-Rule" id="MF_01405"/>
    </source>
</evidence>
<reference evidence="12 13" key="1">
    <citation type="submission" date="2018-02" db="EMBL/GenBank/DDBJ databases">
        <title>Genomic analysis of the strain RR4-38 isolated from a seawater recirculating aquaculture system.</title>
        <authorList>
            <person name="Kim Y.-S."/>
            <person name="Jang Y.H."/>
            <person name="Kim K.-H."/>
        </authorList>
    </citation>
    <scope>NUCLEOTIDE SEQUENCE [LARGE SCALE GENOMIC DNA]</scope>
    <source>
        <strain evidence="12 13">RR4-38</strain>
    </source>
</reference>
<comment type="cofactor">
    <cofactor evidence="10">
        <name>Mg(2+)</name>
        <dbReference type="ChEBI" id="CHEBI:18420"/>
    </cofactor>
    <text evidence="10">Binds 1 Mg(2+) ion per subunit.</text>
</comment>
<comment type="catalytic activity">
    <reaction evidence="8 10">
        <text>dITP + H2O = dIMP + diphosphate + H(+)</text>
        <dbReference type="Rhea" id="RHEA:28342"/>
        <dbReference type="ChEBI" id="CHEBI:15377"/>
        <dbReference type="ChEBI" id="CHEBI:15378"/>
        <dbReference type="ChEBI" id="CHEBI:33019"/>
        <dbReference type="ChEBI" id="CHEBI:61194"/>
        <dbReference type="ChEBI" id="CHEBI:61382"/>
        <dbReference type="EC" id="3.6.1.66"/>
    </reaction>
</comment>
<evidence type="ECO:0000256" key="2">
    <source>
        <dbReference type="ARBA" id="ARBA00011738"/>
    </source>
</evidence>
<dbReference type="EC" id="3.6.1.66" evidence="10"/>
<dbReference type="GO" id="GO:0005829">
    <property type="term" value="C:cytosol"/>
    <property type="evidence" value="ECO:0007669"/>
    <property type="project" value="TreeGrafter"/>
</dbReference>
<comment type="function">
    <text evidence="10">Pyrophosphatase that catalyzes the hydrolysis of nucleoside triphosphates to their monophosphate derivatives, with a high preference for the non-canonical purine nucleotides XTP (xanthosine triphosphate), dITP (deoxyinosine triphosphate) and ITP. Seems to function as a house-cleaning enzyme that removes non-canonical purine nucleotides from the nucleotide pool, thus preventing their incorporation into DNA/RNA and avoiding chromosomal lesions.</text>
</comment>
<keyword evidence="13" id="KW-1185">Reference proteome</keyword>
<dbReference type="NCBIfam" id="NF011398">
    <property type="entry name" value="PRK14823.1"/>
    <property type="match status" value="1"/>
</dbReference>
<dbReference type="KEGG" id="aue:C5O00_14120"/>
<comment type="catalytic activity">
    <reaction evidence="10">
        <text>ITP + H2O = IMP + diphosphate + H(+)</text>
        <dbReference type="Rhea" id="RHEA:29399"/>
        <dbReference type="ChEBI" id="CHEBI:15377"/>
        <dbReference type="ChEBI" id="CHEBI:15378"/>
        <dbReference type="ChEBI" id="CHEBI:33019"/>
        <dbReference type="ChEBI" id="CHEBI:58053"/>
        <dbReference type="ChEBI" id="CHEBI:61402"/>
        <dbReference type="EC" id="3.6.1.66"/>
    </reaction>
</comment>
<dbReference type="GO" id="GO:0000166">
    <property type="term" value="F:nucleotide binding"/>
    <property type="evidence" value="ECO:0007669"/>
    <property type="project" value="UniProtKB-KW"/>
</dbReference>
<dbReference type="GO" id="GO:0036220">
    <property type="term" value="F:ITP diphosphatase activity"/>
    <property type="evidence" value="ECO:0007669"/>
    <property type="project" value="UniProtKB-UniRule"/>
</dbReference>
<dbReference type="InterPro" id="IPR002637">
    <property type="entry name" value="RdgB/HAM1"/>
</dbReference>
<evidence type="ECO:0000256" key="3">
    <source>
        <dbReference type="ARBA" id="ARBA00022723"/>
    </source>
</evidence>
<organism evidence="12 13">
    <name type="scientific">Pukyongia salina</name>
    <dbReference type="NCBI Taxonomy" id="2094025"/>
    <lineage>
        <taxon>Bacteria</taxon>
        <taxon>Pseudomonadati</taxon>
        <taxon>Bacteroidota</taxon>
        <taxon>Flavobacteriia</taxon>
        <taxon>Flavobacteriales</taxon>
        <taxon>Flavobacteriaceae</taxon>
        <taxon>Pukyongia</taxon>
    </lineage>
</organism>
<keyword evidence="6 10" id="KW-0460">Magnesium</keyword>
<comment type="similarity">
    <text evidence="1 10 11">Belongs to the HAM1 NTPase family.</text>
</comment>
<dbReference type="NCBIfam" id="TIGR00042">
    <property type="entry name" value="RdgB/HAM1 family non-canonical purine NTP pyrophosphatase"/>
    <property type="match status" value="1"/>
</dbReference>
<name>A0A2S0HZY3_9FLAO</name>
<evidence type="ECO:0000256" key="11">
    <source>
        <dbReference type="RuleBase" id="RU003781"/>
    </source>
</evidence>
<dbReference type="InterPro" id="IPR020922">
    <property type="entry name" value="dITP/XTP_pyrophosphatase"/>
</dbReference>
<keyword evidence="3 10" id="KW-0479">Metal-binding</keyword>
<keyword evidence="5 10" id="KW-0378">Hydrolase</keyword>
<dbReference type="PANTHER" id="PTHR11067:SF9">
    <property type="entry name" value="INOSINE TRIPHOSPHATE PYROPHOSPHATASE"/>
    <property type="match status" value="1"/>
</dbReference>
<sequence>MKLVFATHNQNKFIEVKALLPGHIELLSLHDIGCHEDIPETAETIAENAIQKVEYVKLHYGLDCFADDTGLEVAALNNAPGVYSARYAGPGKDANANMEKLLGELKDKKDRTARFKTVIALTLNNKPVLFQGICNGVITYEARGEKGFGYDPIFQPEGYTQTFAEMPLSLKSEIGHRGKAMRQLIDYLKE</sequence>
<evidence type="ECO:0000313" key="12">
    <source>
        <dbReference type="EMBL" id="AVI52231.1"/>
    </source>
</evidence>
<comment type="catalytic activity">
    <reaction evidence="9 10">
        <text>XTP + H2O = XMP + diphosphate + H(+)</text>
        <dbReference type="Rhea" id="RHEA:28610"/>
        <dbReference type="ChEBI" id="CHEBI:15377"/>
        <dbReference type="ChEBI" id="CHEBI:15378"/>
        <dbReference type="ChEBI" id="CHEBI:33019"/>
        <dbReference type="ChEBI" id="CHEBI:57464"/>
        <dbReference type="ChEBI" id="CHEBI:61314"/>
        <dbReference type="EC" id="3.6.1.66"/>
    </reaction>
</comment>
<accession>A0A2S0HZY3</accession>
<dbReference type="EMBL" id="CP027062">
    <property type="protein sequence ID" value="AVI52231.1"/>
    <property type="molecule type" value="Genomic_DNA"/>
</dbReference>
<dbReference type="OrthoDB" id="9807456at2"/>
<dbReference type="Pfam" id="PF01725">
    <property type="entry name" value="Ham1p_like"/>
    <property type="match status" value="1"/>
</dbReference>
<dbReference type="GO" id="GO:0017111">
    <property type="term" value="F:ribonucleoside triphosphate phosphatase activity"/>
    <property type="evidence" value="ECO:0007669"/>
    <property type="project" value="InterPro"/>
</dbReference>
<protein>
    <recommendedName>
        <fullName evidence="10">dITP/XTP pyrophosphatase</fullName>
        <ecNumber evidence="10">3.6.1.66</ecNumber>
    </recommendedName>
    <alternativeName>
        <fullName evidence="10">Non-canonical purine NTP pyrophosphatase</fullName>
    </alternativeName>
    <alternativeName>
        <fullName evidence="10">Non-standard purine NTP pyrophosphatase</fullName>
    </alternativeName>
    <alternativeName>
        <fullName evidence="10">Nucleoside-triphosphate diphosphatase</fullName>
    </alternativeName>
    <alternativeName>
        <fullName evidence="10">Nucleoside-triphosphate pyrophosphatase</fullName>
        <shortName evidence="10">NTPase</shortName>
    </alternativeName>
</protein>
<keyword evidence="7 10" id="KW-0546">Nucleotide metabolism</keyword>
<feature type="binding site" evidence="10">
    <location>
        <begin position="176"/>
        <end position="177"/>
    </location>
    <ligand>
        <name>substrate</name>
    </ligand>
</feature>
<dbReference type="GO" id="GO:0009117">
    <property type="term" value="P:nucleotide metabolic process"/>
    <property type="evidence" value="ECO:0007669"/>
    <property type="project" value="UniProtKB-KW"/>
</dbReference>
<dbReference type="AlphaFoldDB" id="A0A2S0HZY3"/>
<gene>
    <name evidence="12" type="ORF">C5O00_14120</name>
</gene>
<evidence type="ECO:0000256" key="8">
    <source>
        <dbReference type="ARBA" id="ARBA00051875"/>
    </source>
</evidence>
<evidence type="ECO:0000256" key="6">
    <source>
        <dbReference type="ARBA" id="ARBA00022842"/>
    </source>
</evidence>
<dbReference type="CDD" id="cd00515">
    <property type="entry name" value="HAM1"/>
    <property type="match status" value="1"/>
</dbReference>